<proteinExistence type="predicted"/>
<accession>A0ABY7BGF8</accession>
<feature type="signal peptide" evidence="2">
    <location>
        <begin position="1"/>
        <end position="18"/>
    </location>
</feature>
<keyword evidence="1" id="KW-1133">Transmembrane helix</keyword>
<keyword evidence="1" id="KW-0472">Membrane</keyword>
<protein>
    <submittedName>
        <fullName evidence="3">DUF6153 family protein</fullName>
    </submittedName>
</protein>
<feature type="transmembrane region" description="Helical" evidence="1">
    <location>
        <begin position="92"/>
        <end position="114"/>
    </location>
</feature>
<dbReference type="Proteomes" id="UP001163203">
    <property type="component" value="Chromosome"/>
</dbReference>
<gene>
    <name evidence="3" type="ORF">ORV05_12470</name>
</gene>
<organism evidence="3 4">
    <name type="scientific">Amycolatopsis cynarae</name>
    <dbReference type="NCBI Taxonomy" id="2995223"/>
    <lineage>
        <taxon>Bacteria</taxon>
        <taxon>Bacillati</taxon>
        <taxon>Actinomycetota</taxon>
        <taxon>Actinomycetes</taxon>
        <taxon>Pseudonocardiales</taxon>
        <taxon>Pseudonocardiaceae</taxon>
        <taxon>Amycolatopsis</taxon>
    </lineage>
</organism>
<name>A0ABY7BGF8_9PSEU</name>
<evidence type="ECO:0000256" key="2">
    <source>
        <dbReference type="SAM" id="SignalP"/>
    </source>
</evidence>
<keyword evidence="4" id="KW-1185">Reference proteome</keyword>
<keyword evidence="2" id="KW-0732">Signal</keyword>
<feature type="chain" id="PRO_5045779667" evidence="2">
    <location>
        <begin position="19"/>
        <end position="142"/>
    </location>
</feature>
<dbReference type="InterPro" id="IPR046151">
    <property type="entry name" value="DUF6153"/>
</dbReference>
<dbReference type="Pfam" id="PF19650">
    <property type="entry name" value="DUF6153"/>
    <property type="match status" value="1"/>
</dbReference>
<sequence length="142" mass="14147">MVSAGAIARLLIACAVLAGLFAMHGLPAQGCAAGSGVHATAMSMTTTERGAEAVAPAVSQGDRTAAHPGTQGDRTAGGVACVFTPASRGIDALLVFLLLAATVALAWPAPLPGFAGRGHPRSHRAPPRTGARLLTTLCVSRT</sequence>
<dbReference type="EMBL" id="CP113836">
    <property type="protein sequence ID" value="WAL69683.1"/>
    <property type="molecule type" value="Genomic_DNA"/>
</dbReference>
<reference evidence="3" key="1">
    <citation type="submission" date="2022-11" db="EMBL/GenBank/DDBJ databases">
        <authorList>
            <person name="Mo P."/>
        </authorList>
    </citation>
    <scope>NUCLEOTIDE SEQUENCE</scope>
    <source>
        <strain evidence="3">HUAS 11-8</strain>
    </source>
</reference>
<keyword evidence="1" id="KW-0812">Transmembrane</keyword>
<dbReference type="RefSeq" id="WP_268759767.1">
    <property type="nucleotide sequence ID" value="NZ_CP113836.1"/>
</dbReference>
<evidence type="ECO:0000313" key="3">
    <source>
        <dbReference type="EMBL" id="WAL69683.1"/>
    </source>
</evidence>
<evidence type="ECO:0000256" key="1">
    <source>
        <dbReference type="SAM" id="Phobius"/>
    </source>
</evidence>
<evidence type="ECO:0000313" key="4">
    <source>
        <dbReference type="Proteomes" id="UP001163203"/>
    </source>
</evidence>